<dbReference type="GO" id="GO:0008270">
    <property type="term" value="F:zinc ion binding"/>
    <property type="evidence" value="ECO:0007669"/>
    <property type="project" value="UniProtKB-KW"/>
</dbReference>
<proteinExistence type="predicted"/>
<evidence type="ECO:0000256" key="2">
    <source>
        <dbReference type="ARBA" id="ARBA00022723"/>
    </source>
</evidence>
<evidence type="ECO:0000256" key="6">
    <source>
        <dbReference type="SAM" id="MobiDB-lite"/>
    </source>
</evidence>
<dbReference type="OrthoDB" id="3944016at2759"/>
<feature type="compositionally biased region" description="Basic residues" evidence="6">
    <location>
        <begin position="300"/>
        <end position="313"/>
    </location>
</feature>
<evidence type="ECO:0000256" key="3">
    <source>
        <dbReference type="ARBA" id="ARBA00022771"/>
    </source>
</evidence>
<dbReference type="SUPFAM" id="SSF53098">
    <property type="entry name" value="Ribonuclease H-like"/>
    <property type="match status" value="1"/>
</dbReference>
<feature type="domain" description="HAT C-terminal dimerisation" evidence="7">
    <location>
        <begin position="320"/>
        <end position="403"/>
    </location>
</feature>
<dbReference type="GO" id="GO:0005634">
    <property type="term" value="C:nucleus"/>
    <property type="evidence" value="ECO:0007669"/>
    <property type="project" value="UniProtKB-SubCell"/>
</dbReference>
<name>A0A4U0WFR4_9PEZI</name>
<dbReference type="Proteomes" id="UP000308768">
    <property type="component" value="Unassembled WGS sequence"/>
</dbReference>
<protein>
    <recommendedName>
        <fullName evidence="7">HAT C-terminal dimerisation domain-containing protein</fullName>
    </recommendedName>
</protein>
<evidence type="ECO:0000313" key="9">
    <source>
        <dbReference type="Proteomes" id="UP000308768"/>
    </source>
</evidence>
<dbReference type="Pfam" id="PF05699">
    <property type="entry name" value="Dimer_Tnp_hAT"/>
    <property type="match status" value="1"/>
</dbReference>
<dbReference type="InterPro" id="IPR052035">
    <property type="entry name" value="ZnF_BED_domain_contain"/>
</dbReference>
<accession>A0A4U0WFR4</accession>
<dbReference type="InterPro" id="IPR012337">
    <property type="entry name" value="RNaseH-like_sf"/>
</dbReference>
<dbReference type="GO" id="GO:0046983">
    <property type="term" value="F:protein dimerization activity"/>
    <property type="evidence" value="ECO:0007669"/>
    <property type="project" value="InterPro"/>
</dbReference>
<keyword evidence="2" id="KW-0479">Metal-binding</keyword>
<evidence type="ECO:0000313" key="8">
    <source>
        <dbReference type="EMBL" id="TKA61551.1"/>
    </source>
</evidence>
<dbReference type="PANTHER" id="PTHR46481:SF10">
    <property type="entry name" value="ZINC FINGER BED DOMAIN-CONTAINING PROTEIN 39"/>
    <property type="match status" value="1"/>
</dbReference>
<dbReference type="STRING" id="331657.A0A4U0WFR4"/>
<keyword evidence="5" id="KW-0539">Nucleus</keyword>
<keyword evidence="3" id="KW-0863">Zinc-finger</keyword>
<dbReference type="AlphaFoldDB" id="A0A4U0WFR4"/>
<keyword evidence="9" id="KW-1185">Reference proteome</keyword>
<evidence type="ECO:0000256" key="5">
    <source>
        <dbReference type="ARBA" id="ARBA00023242"/>
    </source>
</evidence>
<dbReference type="InterPro" id="IPR008906">
    <property type="entry name" value="HATC_C_dom"/>
</dbReference>
<evidence type="ECO:0000256" key="4">
    <source>
        <dbReference type="ARBA" id="ARBA00022833"/>
    </source>
</evidence>
<organism evidence="8 9">
    <name type="scientific">Cryomyces minteri</name>
    <dbReference type="NCBI Taxonomy" id="331657"/>
    <lineage>
        <taxon>Eukaryota</taxon>
        <taxon>Fungi</taxon>
        <taxon>Dikarya</taxon>
        <taxon>Ascomycota</taxon>
        <taxon>Pezizomycotina</taxon>
        <taxon>Dothideomycetes</taxon>
        <taxon>Dothideomycetes incertae sedis</taxon>
        <taxon>Cryomyces</taxon>
    </lineage>
</organism>
<sequence length="424" mass="48788">MEYPDIHGLVDMESPPQSTPWIEGVTPSTPSIDTTARNWVLNSFEKRKLLVKQKLHQARSRINISFDLWNGSNDNEYIAVVAHWIDEARTLKTALLGLPVITGQHTGKRIAEHVLGVLKEYEIEHRVLAFTLDNASNNDTCLEALAEALPHLSPSEHQMRCLGHILNLAVKSILFGKGLGQTQKALAGAGDRETFDIWRKQGPIGKLHNVAKYINRTESRQEQFKMAQMEVNEDEEDPFLYKLVQDGGLRPSWITAAKRKVTKLFEKYLDEAMEQLQSELVESEDEESEDSDDDYNRLFNTRKRPAHQRTDTKRRKLTKELERFMDDEELLTKIQHKYYRTRPLEWWRAIGEKRFPVLATMAYDLFAIPGMSSEYERVFSHAKKMVTDERYRLGGDIVEASQCQGNCKSDSSSETSTYYASFLL</sequence>
<gene>
    <name evidence="8" type="ORF">B0A49_13527</name>
</gene>
<keyword evidence="4" id="KW-0862">Zinc</keyword>
<feature type="region of interest" description="Disordered" evidence="6">
    <location>
        <begin position="278"/>
        <end position="313"/>
    </location>
</feature>
<reference evidence="8 9" key="1">
    <citation type="submission" date="2017-03" db="EMBL/GenBank/DDBJ databases">
        <title>Genomes of endolithic fungi from Antarctica.</title>
        <authorList>
            <person name="Coleine C."/>
            <person name="Masonjones S."/>
            <person name="Stajich J.E."/>
        </authorList>
    </citation>
    <scope>NUCLEOTIDE SEQUENCE [LARGE SCALE GENOMIC DNA]</scope>
    <source>
        <strain evidence="8 9">CCFEE 5187</strain>
    </source>
</reference>
<comment type="subcellular location">
    <subcellularLocation>
        <location evidence="1">Nucleus</location>
    </subcellularLocation>
</comment>
<feature type="compositionally biased region" description="Acidic residues" evidence="6">
    <location>
        <begin position="281"/>
        <end position="293"/>
    </location>
</feature>
<evidence type="ECO:0000259" key="7">
    <source>
        <dbReference type="Pfam" id="PF05699"/>
    </source>
</evidence>
<dbReference type="EMBL" id="NAJN01001720">
    <property type="protein sequence ID" value="TKA61551.1"/>
    <property type="molecule type" value="Genomic_DNA"/>
</dbReference>
<comment type="caution">
    <text evidence="8">The sequence shown here is derived from an EMBL/GenBank/DDBJ whole genome shotgun (WGS) entry which is preliminary data.</text>
</comment>
<evidence type="ECO:0000256" key="1">
    <source>
        <dbReference type="ARBA" id="ARBA00004123"/>
    </source>
</evidence>
<dbReference type="PANTHER" id="PTHR46481">
    <property type="entry name" value="ZINC FINGER BED DOMAIN-CONTAINING PROTEIN 4"/>
    <property type="match status" value="1"/>
</dbReference>